<evidence type="ECO:0000256" key="1">
    <source>
        <dbReference type="SAM" id="MobiDB-lite"/>
    </source>
</evidence>
<accession>A0ABW4ZFR5</accession>
<feature type="region of interest" description="Disordered" evidence="1">
    <location>
        <begin position="82"/>
        <end position="174"/>
    </location>
</feature>
<dbReference type="RefSeq" id="WP_255902256.1">
    <property type="nucleotide sequence ID" value="NZ_JAFMZO010000002.1"/>
</dbReference>
<reference evidence="3" key="1">
    <citation type="journal article" date="2019" name="Int. J. Syst. Evol. Microbiol.">
        <title>The Global Catalogue of Microorganisms (GCM) 10K type strain sequencing project: providing services to taxonomists for standard genome sequencing and annotation.</title>
        <authorList>
            <consortium name="The Broad Institute Genomics Platform"/>
            <consortium name="The Broad Institute Genome Sequencing Center for Infectious Disease"/>
            <person name="Wu L."/>
            <person name="Ma J."/>
        </authorList>
    </citation>
    <scope>NUCLEOTIDE SEQUENCE [LARGE SCALE GENOMIC DNA]</scope>
    <source>
        <strain evidence="3">KCTC 42217</strain>
    </source>
</reference>
<evidence type="ECO:0000313" key="2">
    <source>
        <dbReference type="EMBL" id="MFD2160878.1"/>
    </source>
</evidence>
<organism evidence="2 3">
    <name type="scientific">Paradesertivirga mongoliensis</name>
    <dbReference type="NCBI Taxonomy" id="2100740"/>
    <lineage>
        <taxon>Bacteria</taxon>
        <taxon>Pseudomonadati</taxon>
        <taxon>Bacteroidota</taxon>
        <taxon>Sphingobacteriia</taxon>
        <taxon>Sphingobacteriales</taxon>
        <taxon>Sphingobacteriaceae</taxon>
        <taxon>Paradesertivirga</taxon>
    </lineage>
</organism>
<comment type="caution">
    <text evidence="2">The sequence shown here is derived from an EMBL/GenBank/DDBJ whole genome shotgun (WGS) entry which is preliminary data.</text>
</comment>
<protein>
    <submittedName>
        <fullName evidence="2">Uncharacterized protein</fullName>
    </submittedName>
</protein>
<gene>
    <name evidence="2" type="ORF">ACFSJU_00595</name>
</gene>
<feature type="compositionally biased region" description="Polar residues" evidence="1">
    <location>
        <begin position="91"/>
        <end position="100"/>
    </location>
</feature>
<dbReference type="Proteomes" id="UP001597387">
    <property type="component" value="Unassembled WGS sequence"/>
</dbReference>
<evidence type="ECO:0000313" key="3">
    <source>
        <dbReference type="Proteomes" id="UP001597387"/>
    </source>
</evidence>
<sequence>MKKITLKALLKSARTSVRKSLQSELASVLETRVADQEQSSKKLRKEIEKGAKKLAKKVSNKLEYNRQTLLAMNTEIEVTAINGPAKEDSNGSKQPASQKVKTGIAVSRGSKVGKTDNAKVNHLESTSNKGTIPGPPPLQKRPVKAKISTTTPVVRSPKAKTEETATSVVPVPEQ</sequence>
<name>A0ABW4ZFR5_9SPHI</name>
<feature type="compositionally biased region" description="Basic and acidic residues" evidence="1">
    <location>
        <begin position="113"/>
        <end position="122"/>
    </location>
</feature>
<dbReference type="EMBL" id="JBHUHZ010000001">
    <property type="protein sequence ID" value="MFD2160878.1"/>
    <property type="molecule type" value="Genomic_DNA"/>
</dbReference>
<keyword evidence="3" id="KW-1185">Reference proteome</keyword>
<proteinExistence type="predicted"/>